<gene>
    <name evidence="9" type="ORF">EV420DRAFT_1316101</name>
</gene>
<dbReference type="InterPro" id="IPR042104">
    <property type="entry name" value="PKS_dehydratase_sf"/>
</dbReference>
<dbReference type="GO" id="GO:0006633">
    <property type="term" value="P:fatty acid biosynthetic process"/>
    <property type="evidence" value="ECO:0007669"/>
    <property type="project" value="TreeGrafter"/>
</dbReference>
<dbReference type="Pfam" id="PF00501">
    <property type="entry name" value="AMP-binding"/>
    <property type="match status" value="1"/>
</dbReference>
<dbReference type="PANTHER" id="PTHR43775:SF37">
    <property type="entry name" value="SI:DKEY-61P9.11"/>
    <property type="match status" value="1"/>
</dbReference>
<organism evidence="9 10">
    <name type="scientific">Armillaria tabescens</name>
    <name type="common">Ringless honey mushroom</name>
    <name type="synonym">Agaricus tabescens</name>
    <dbReference type="NCBI Taxonomy" id="1929756"/>
    <lineage>
        <taxon>Eukaryota</taxon>
        <taxon>Fungi</taxon>
        <taxon>Dikarya</taxon>
        <taxon>Basidiomycota</taxon>
        <taxon>Agaricomycotina</taxon>
        <taxon>Agaricomycetes</taxon>
        <taxon>Agaricomycetidae</taxon>
        <taxon>Agaricales</taxon>
        <taxon>Marasmiineae</taxon>
        <taxon>Physalacriaceae</taxon>
        <taxon>Desarmillaria</taxon>
    </lineage>
</organism>
<feature type="domain" description="Carrier" evidence="6">
    <location>
        <begin position="579"/>
        <end position="655"/>
    </location>
</feature>
<comment type="caution">
    <text evidence="9">The sequence shown here is derived from an EMBL/GenBank/DDBJ whole genome shotgun (WGS) entry which is preliminary data.</text>
</comment>
<dbReference type="InterPro" id="IPR016036">
    <property type="entry name" value="Malonyl_transacylase_ACP-bd"/>
</dbReference>
<dbReference type="SMART" id="SM00823">
    <property type="entry name" value="PKS_PP"/>
    <property type="match status" value="2"/>
</dbReference>
<dbReference type="CDD" id="cd00833">
    <property type="entry name" value="PKS"/>
    <property type="match status" value="1"/>
</dbReference>
<dbReference type="Gene3D" id="3.10.129.110">
    <property type="entry name" value="Polyketide synthase dehydratase"/>
    <property type="match status" value="1"/>
</dbReference>
<dbReference type="EMBL" id="JAUEPS010000084">
    <property type="protein sequence ID" value="KAK0439495.1"/>
    <property type="molecule type" value="Genomic_DNA"/>
</dbReference>
<evidence type="ECO:0000259" key="6">
    <source>
        <dbReference type="PROSITE" id="PS50075"/>
    </source>
</evidence>
<dbReference type="InterPro" id="IPR049900">
    <property type="entry name" value="PKS_mFAS_DH"/>
</dbReference>
<feature type="active site" description="Proton acceptor; for dehydratase activity" evidence="5">
    <location>
        <position position="1618"/>
    </location>
</feature>
<dbReference type="InterPro" id="IPR042099">
    <property type="entry name" value="ANL_N_sf"/>
</dbReference>
<feature type="region of interest" description="C-terminal hotdog fold" evidence="5">
    <location>
        <begin position="1711"/>
        <end position="1860"/>
    </location>
</feature>
<comment type="pathway">
    <text evidence="1">Secondary metabolite biosynthesis.</text>
</comment>
<reference evidence="9" key="1">
    <citation type="submission" date="2023-06" db="EMBL/GenBank/DDBJ databases">
        <authorList>
            <consortium name="Lawrence Berkeley National Laboratory"/>
            <person name="Ahrendt S."/>
            <person name="Sahu N."/>
            <person name="Indic B."/>
            <person name="Wong-Bajracharya J."/>
            <person name="Merenyi Z."/>
            <person name="Ke H.-M."/>
            <person name="Monk M."/>
            <person name="Kocsube S."/>
            <person name="Drula E."/>
            <person name="Lipzen A."/>
            <person name="Balint B."/>
            <person name="Henrissat B."/>
            <person name="Andreopoulos B."/>
            <person name="Martin F.M."/>
            <person name="Harder C.B."/>
            <person name="Rigling D."/>
            <person name="Ford K.L."/>
            <person name="Foster G.D."/>
            <person name="Pangilinan J."/>
            <person name="Papanicolaou A."/>
            <person name="Barry K."/>
            <person name="LaButti K."/>
            <person name="Viragh M."/>
            <person name="Koriabine M."/>
            <person name="Yan M."/>
            <person name="Riley R."/>
            <person name="Champramary S."/>
            <person name="Plett K.L."/>
            <person name="Tsai I.J."/>
            <person name="Slot J."/>
            <person name="Sipos G."/>
            <person name="Plett J."/>
            <person name="Nagy L.G."/>
            <person name="Grigoriev I.V."/>
        </authorList>
    </citation>
    <scope>NUCLEOTIDE SEQUENCE</scope>
    <source>
        <strain evidence="9">CCBAS 213</strain>
    </source>
</reference>
<feature type="domain" description="PKS/mFAS DH" evidence="8">
    <location>
        <begin position="1583"/>
        <end position="1860"/>
    </location>
</feature>
<dbReference type="SMART" id="SM01294">
    <property type="entry name" value="PKS_PP_betabranch"/>
    <property type="match status" value="1"/>
</dbReference>
<feature type="domain" description="Carrier" evidence="6">
    <location>
        <begin position="2364"/>
        <end position="2439"/>
    </location>
</feature>
<evidence type="ECO:0000259" key="8">
    <source>
        <dbReference type="PROSITE" id="PS52019"/>
    </source>
</evidence>
<dbReference type="Gene3D" id="1.10.1200.10">
    <property type="entry name" value="ACP-like"/>
    <property type="match status" value="1"/>
</dbReference>
<dbReference type="InterPro" id="IPR020806">
    <property type="entry name" value="PKS_PP-bd"/>
</dbReference>
<dbReference type="SUPFAM" id="SSF56801">
    <property type="entry name" value="Acetyl-CoA synthetase-like"/>
    <property type="match status" value="1"/>
</dbReference>
<evidence type="ECO:0000256" key="3">
    <source>
        <dbReference type="ARBA" id="ARBA00022553"/>
    </source>
</evidence>
<dbReference type="Gene3D" id="3.40.50.12780">
    <property type="entry name" value="N-terminal domain of ligase-like"/>
    <property type="match status" value="1"/>
</dbReference>
<dbReference type="PROSITE" id="PS52019">
    <property type="entry name" value="PKS_MFAS_DH"/>
    <property type="match status" value="1"/>
</dbReference>
<protein>
    <recommendedName>
        <fullName evidence="11">Polyketide synthase</fullName>
    </recommendedName>
</protein>
<evidence type="ECO:0000259" key="7">
    <source>
        <dbReference type="PROSITE" id="PS52004"/>
    </source>
</evidence>
<dbReference type="InterPro" id="IPR016035">
    <property type="entry name" value="Acyl_Trfase/lysoPLipase"/>
</dbReference>
<dbReference type="Gene3D" id="3.40.366.10">
    <property type="entry name" value="Malonyl-Coenzyme A Acyl Carrier Protein, domain 2"/>
    <property type="match status" value="1"/>
</dbReference>
<evidence type="ECO:0000256" key="2">
    <source>
        <dbReference type="ARBA" id="ARBA00022450"/>
    </source>
</evidence>
<dbReference type="SUPFAM" id="SSF51735">
    <property type="entry name" value="NAD(P)-binding Rossmann-fold domains"/>
    <property type="match status" value="1"/>
</dbReference>
<accession>A0AA39JB30</accession>
<dbReference type="Pfam" id="PF22621">
    <property type="entry name" value="CurL-like_PKS_C"/>
    <property type="match status" value="1"/>
</dbReference>
<evidence type="ECO:0008006" key="11">
    <source>
        <dbReference type="Google" id="ProtNLM"/>
    </source>
</evidence>
<dbReference type="Gene3D" id="3.40.50.720">
    <property type="entry name" value="NAD(P)-binding Rossmann-like Domain"/>
    <property type="match status" value="1"/>
</dbReference>
<dbReference type="SMART" id="SM00825">
    <property type="entry name" value="PKS_KS"/>
    <property type="match status" value="1"/>
</dbReference>
<feature type="region of interest" description="N-terminal hotdog fold" evidence="5">
    <location>
        <begin position="1583"/>
        <end position="1699"/>
    </location>
</feature>
<dbReference type="SUPFAM" id="SSF47336">
    <property type="entry name" value="ACP-like"/>
    <property type="match status" value="2"/>
</dbReference>
<dbReference type="Pfam" id="PF02801">
    <property type="entry name" value="Ketoacyl-synt_C"/>
    <property type="match status" value="1"/>
</dbReference>
<dbReference type="InterPro" id="IPR020841">
    <property type="entry name" value="PKS_Beta-ketoAc_synthase_dom"/>
</dbReference>
<dbReference type="InterPro" id="IPR000873">
    <property type="entry name" value="AMP-dep_synth/lig_dom"/>
</dbReference>
<feature type="domain" description="Ketosynthase family 3 (KS3)" evidence="7">
    <location>
        <begin position="675"/>
        <end position="1108"/>
    </location>
</feature>
<proteinExistence type="predicted"/>
<dbReference type="SUPFAM" id="SSF52151">
    <property type="entry name" value="FabD/lysophospholipase-like"/>
    <property type="match status" value="1"/>
</dbReference>
<keyword evidence="4" id="KW-0808">Transferase</keyword>
<keyword evidence="3" id="KW-0597">Phosphoprotein</keyword>
<evidence type="ECO:0000313" key="9">
    <source>
        <dbReference type="EMBL" id="KAK0439495.1"/>
    </source>
</evidence>
<dbReference type="InterPro" id="IPR057326">
    <property type="entry name" value="KR_dom"/>
</dbReference>
<dbReference type="GO" id="GO:0044550">
    <property type="term" value="P:secondary metabolite biosynthetic process"/>
    <property type="evidence" value="ECO:0007669"/>
    <property type="project" value="UniProtKB-ARBA"/>
</dbReference>
<dbReference type="InterPro" id="IPR036736">
    <property type="entry name" value="ACP-like_sf"/>
</dbReference>
<dbReference type="InterPro" id="IPR049551">
    <property type="entry name" value="PKS_DH_C"/>
</dbReference>
<dbReference type="InterPro" id="IPR036291">
    <property type="entry name" value="NAD(P)-bd_dom_sf"/>
</dbReference>
<dbReference type="InterPro" id="IPR014030">
    <property type="entry name" value="Ketoacyl_synth_N"/>
</dbReference>
<dbReference type="Pfam" id="PF00109">
    <property type="entry name" value="ketoacyl-synt"/>
    <property type="match status" value="1"/>
</dbReference>
<dbReference type="InterPro" id="IPR016039">
    <property type="entry name" value="Thiolase-like"/>
</dbReference>
<dbReference type="SMART" id="SM00822">
    <property type="entry name" value="PKS_KR"/>
    <property type="match status" value="1"/>
</dbReference>
<dbReference type="InterPro" id="IPR006162">
    <property type="entry name" value="Ppantetheine_attach_site"/>
</dbReference>
<evidence type="ECO:0000256" key="5">
    <source>
        <dbReference type="PROSITE-ProRule" id="PRU01363"/>
    </source>
</evidence>
<dbReference type="Gene3D" id="3.30.70.3290">
    <property type="match status" value="1"/>
</dbReference>
<dbReference type="GO" id="GO:0004312">
    <property type="term" value="F:fatty acid synthase activity"/>
    <property type="evidence" value="ECO:0007669"/>
    <property type="project" value="TreeGrafter"/>
</dbReference>
<dbReference type="GO" id="GO:0031177">
    <property type="term" value="F:phosphopantetheine binding"/>
    <property type="evidence" value="ECO:0007669"/>
    <property type="project" value="InterPro"/>
</dbReference>
<sequence>MAHFPGNTVIDVFRNICSSEYSDCDALKCGEDRWTYAELDSITGNLGRQFEEKYGLRPTIALIGEKHPYLFASLLAVWRIGGIVAPIDHHAPKHMLEAMLRIVNPGVVVVPSNVIATQTVVKELSIPLHIFDVEGNAIANYKPPHTQDSKTVFTGRSDPSDTCLLVFTSSASDISNLKCVPLTHATVIDRCRSQVSWLKKTFSHQSFDCLRILGWSPWSHAIGLSHDIGACTILTAGCYIFALMPSGYKTAHQKMTGSRNLAELLLDAILEEKADVFTGVPWFFEVLRDGWAKEADVARQARITESLRSFKTLAAGGSTMNADVLEWSRQLGLPLVLAIGMTEFGGPLFHGLPPQVKDEIGWDIDDCLISDASLYIDDKDSAEKGTGELWITSKTIAKGYLYYDSSAFTADAEGRITFHTGDIYTRTSQNRLVWKGRKEDFIQLDSGEIMDPRIHEKSFDDNPVVARSCIVGNNFLRDASQFVCLIIELMPETALTQEVAYEEIIKTAATVNRSLPPPLRILWSRIVILGAGSSIPLNRKHLIWRKRLESLFGDLVKELPSAPSPTATSSQPAGSWTADTAKDIVIQSVSMALGLSEDILLAHADAGFAELGMDSAMAMMIINSVNRRLNLDLPLNACHTYIDLDSLIHAVHAKLGLVDVPKISPSQDRPVSKSIDEVVVVGQAMHLPGDINDADSFWNALVDKREDLIIPIPSDRWDHKGFYTSSKPTRPCDITFDKAGFVDYASFDNSFFGISSAEALFVAPSIRLTLEAAFEALENANIPPSHVKGTDMGVFVATGLDEGYQQLLFLDQGYAAYTRYYGTGIANSTACGRISYLLDVHGPSIAIDTACSGSLVALDQGLASVNYLNAGGESAIVVGVNTHSWPGTFGFLSAQQMTSTKSRCATFTDEADGYVPSEAVVALILKTRQAALRDDDNILGIIKSTNTLHNGRSQGMVAPSSSAQSLLQKSLLSKASIKPSDIDFIEAHGTGTSLGDLIEIEGINDVFKNSHTTGRPLVIGAAKSCVGHTETSSGLVGMVKALASLSRRSVPGLTHLTESNLNQNIDCSLIPMHIPYQSVELPKRIGSLRALVLAYGFAGTIAGAVIESAEPRDECPGSITSSESMLFVVSAKSEVALKSYIQKYIDFCVSVGEERFKSICYTSCVGREHHRFRFACVVSTMDELIEKLEDRLTSSVETRPSNPKTIFGFSGQGSQYAGMARDLAAGFRGFHAVLREHCDVALRYCEFSVMDILVDGNSIEDRDINDSGVGQVCTFVYQYSVCVWLQSLGVCHQAVVGHSLGEIAAAGKSFFLPIISLSLTGQLVIAGIFDYEQGIRFVVHRARLLKPRKQHLGAMAAIATNESIIRRHLNKLGISESMVIAVFNGSDSHVASGEAESVKKLVSAVKRDGIRATNLNVDQGFHSPSIFPALSALEETVREQELPRRPLQVPMFSTVTGRPIRAQSVLPPTYWVDHARNPVLFSQALEELQRDKSINTVLDIGPQQTFWGLSQGLVDKVKISVSGKKGTNQEMALLKGLASLYQNGASLDLAKLYAERPYAHLKTDIPTYPFQRQRHYPSFIPTYDNLGDSPSSVYANGKGAGNEIFLIPDSLRVVLDDHRIEGRRVVPAAALASFFISLSRNTARSLKSIRFHRPLIVDEDVHVEALLDQDGGFTLYQGKTFQEHEKVCSGQFSPSPEPYPYKQWPSDIPPNEVIDQVKVYSAFRHIHFGKTFRNITRFDVWNDRVDASIVVEASVRYPEYDYIRKLDPCLHMFGVFTTLLGDAPPTERTEGSFLPSSLEGLTFYTNDFPDSFVCRYHLPISMERNDHVMVVKFDVLSNDGELLASCKKYSVAWIPVGTINQTAAPSTNEGTIPRYWFSNVWVQRDVACTAPASSVLDSSLYISPTPHAPLLKKLAKTTSELAYADLANYKRWAIIQGTSFNPSTLIFFDVDVPMAKTRSIIIDVTSFTNDPLSSTFSAYWRPLLRLMKALMTGKISYDNLIVLSSGCTGKGDSFSAGAVIQGMIRVFRREAGSQDIIWGLDVPPSLPAAEIINLIARELEQRPLRRVKDSFVSVHYDADQGKVFEFVPGLQHLEGDEDATFEGVTIIVGLGSIGSALASHIAKAGSHTIVFIGRRSRETVRVIKELSKISSVSSTVEYLQADASNKEALRQVLLEIRSRFGAVRNIIHTAGVVRDAIIPNVTEHDFEQVLKPKIDGAWNLHVLSLELGLTIDHFVLLSSISVPLGNIGQIAYVAANSFLDYLATYRQTLGLSAVSLQLGAWESNLIQNLDISKGLVKPLSHVEGIPIIMKAIGHARKHPDPVQVIAKFDMELMGEIPGLKEDSMFASIIGDIGGNVPSLAMTSEEAEEIFINIIRDVLELRKGEHLDLGESLTASGIDSIAFAQIRGRLLKDTGADIPMVYLSDVFSMRDMITSVCERFGSI</sequence>
<dbReference type="InterPro" id="IPR014043">
    <property type="entry name" value="Acyl_transferase_dom"/>
</dbReference>
<dbReference type="Pfam" id="PF23562">
    <property type="entry name" value="AMP-binding_C_3"/>
    <property type="match status" value="1"/>
</dbReference>
<feature type="active site" description="Proton donor; for dehydratase activity" evidence="5">
    <location>
        <position position="1767"/>
    </location>
</feature>
<dbReference type="RefSeq" id="XP_060323280.1">
    <property type="nucleotide sequence ID" value="XM_060468677.1"/>
</dbReference>
<dbReference type="PROSITE" id="PS52004">
    <property type="entry name" value="KS3_2"/>
    <property type="match status" value="1"/>
</dbReference>
<dbReference type="InterPro" id="IPR050091">
    <property type="entry name" value="PKS_NRPS_Biosynth_Enz"/>
</dbReference>
<dbReference type="InterPro" id="IPR014031">
    <property type="entry name" value="Ketoacyl_synth_C"/>
</dbReference>
<dbReference type="Pfam" id="PF00550">
    <property type="entry name" value="PP-binding"/>
    <property type="match status" value="2"/>
</dbReference>
<dbReference type="Pfam" id="PF14765">
    <property type="entry name" value="PS-DH"/>
    <property type="match status" value="1"/>
</dbReference>
<dbReference type="InterPro" id="IPR001227">
    <property type="entry name" value="Ac_transferase_dom_sf"/>
</dbReference>
<dbReference type="InterPro" id="IPR009081">
    <property type="entry name" value="PP-bd_ACP"/>
</dbReference>
<dbReference type="PANTHER" id="PTHR43775">
    <property type="entry name" value="FATTY ACID SYNTHASE"/>
    <property type="match status" value="1"/>
</dbReference>
<evidence type="ECO:0000256" key="4">
    <source>
        <dbReference type="ARBA" id="ARBA00022679"/>
    </source>
</evidence>
<dbReference type="Gene3D" id="3.40.47.10">
    <property type="match status" value="1"/>
</dbReference>
<evidence type="ECO:0000313" key="10">
    <source>
        <dbReference type="Proteomes" id="UP001175211"/>
    </source>
</evidence>
<name>A0AA39JB30_ARMTA</name>
<dbReference type="InterPro" id="IPR013968">
    <property type="entry name" value="PKS_KR"/>
</dbReference>
<dbReference type="SUPFAM" id="SSF55048">
    <property type="entry name" value="Probable ACP-binding domain of malonyl-CoA ACP transacylase"/>
    <property type="match status" value="1"/>
</dbReference>
<dbReference type="SMART" id="SM00827">
    <property type="entry name" value="PKS_AT"/>
    <property type="match status" value="1"/>
</dbReference>
<dbReference type="PROSITE" id="PS50075">
    <property type="entry name" value="CARRIER"/>
    <property type="match status" value="2"/>
</dbReference>
<dbReference type="CDD" id="cd05274">
    <property type="entry name" value="KR_FAS_SDR_x"/>
    <property type="match status" value="1"/>
</dbReference>
<keyword evidence="2" id="KW-0596">Phosphopantetheine</keyword>
<dbReference type="SUPFAM" id="SSF53901">
    <property type="entry name" value="Thiolase-like"/>
    <property type="match status" value="1"/>
</dbReference>
<dbReference type="PROSITE" id="PS00012">
    <property type="entry name" value="PHOSPHOPANTETHEINE"/>
    <property type="match status" value="1"/>
</dbReference>
<evidence type="ECO:0000256" key="1">
    <source>
        <dbReference type="ARBA" id="ARBA00005179"/>
    </source>
</evidence>
<dbReference type="Pfam" id="PF00698">
    <property type="entry name" value="Acyl_transf_1"/>
    <property type="match status" value="1"/>
</dbReference>
<dbReference type="GeneID" id="85352225"/>
<keyword evidence="10" id="KW-1185">Reference proteome</keyword>
<dbReference type="Pfam" id="PF08659">
    <property type="entry name" value="KR"/>
    <property type="match status" value="1"/>
</dbReference>
<dbReference type="Proteomes" id="UP001175211">
    <property type="component" value="Unassembled WGS sequence"/>
</dbReference>